<evidence type="ECO:0000313" key="2">
    <source>
        <dbReference type="EMBL" id="PRY33999.1"/>
    </source>
</evidence>
<dbReference type="RefSeq" id="WP_106195431.1">
    <property type="nucleotide sequence ID" value="NZ_PVTF01000018.1"/>
</dbReference>
<dbReference type="EMBL" id="PVTF01000018">
    <property type="protein sequence ID" value="PRY33999.1"/>
    <property type="molecule type" value="Genomic_DNA"/>
</dbReference>
<dbReference type="AlphaFoldDB" id="A0A2T0SKQ9"/>
<gene>
    <name evidence="2" type="ORF">CLV43_11825</name>
</gene>
<accession>A0A2T0SKQ9</accession>
<name>A0A2T0SKQ9_9PSEU</name>
<evidence type="ECO:0000256" key="1">
    <source>
        <dbReference type="SAM" id="MobiDB-lite"/>
    </source>
</evidence>
<organism evidence="2 3">
    <name type="scientific">Umezawaea tangerina</name>
    <dbReference type="NCBI Taxonomy" id="84725"/>
    <lineage>
        <taxon>Bacteria</taxon>
        <taxon>Bacillati</taxon>
        <taxon>Actinomycetota</taxon>
        <taxon>Actinomycetes</taxon>
        <taxon>Pseudonocardiales</taxon>
        <taxon>Pseudonocardiaceae</taxon>
        <taxon>Umezawaea</taxon>
    </lineage>
</organism>
<proteinExistence type="predicted"/>
<dbReference type="Proteomes" id="UP000239494">
    <property type="component" value="Unassembled WGS sequence"/>
</dbReference>
<protein>
    <submittedName>
        <fullName evidence="2">Uncharacterized protein</fullName>
    </submittedName>
</protein>
<feature type="region of interest" description="Disordered" evidence="1">
    <location>
        <begin position="1"/>
        <end position="20"/>
    </location>
</feature>
<comment type="caution">
    <text evidence="2">The sequence shown here is derived from an EMBL/GenBank/DDBJ whole genome shotgun (WGS) entry which is preliminary data.</text>
</comment>
<evidence type="ECO:0000313" key="3">
    <source>
        <dbReference type="Proteomes" id="UP000239494"/>
    </source>
</evidence>
<reference evidence="2 3" key="1">
    <citation type="submission" date="2018-03" db="EMBL/GenBank/DDBJ databases">
        <title>Genomic Encyclopedia of Archaeal and Bacterial Type Strains, Phase II (KMG-II): from individual species to whole genera.</title>
        <authorList>
            <person name="Goeker M."/>
        </authorList>
    </citation>
    <scope>NUCLEOTIDE SEQUENCE [LARGE SCALE GENOMIC DNA]</scope>
    <source>
        <strain evidence="2 3">DSM 44720</strain>
    </source>
</reference>
<keyword evidence="3" id="KW-1185">Reference proteome</keyword>
<sequence length="204" mass="22605">MPTFDENFKREAEAKRARSEAHKRGLADDFAAKVRSAEPVISRVCRDMAALLRVAKVPVANDDGWSLPDLPSVLATPPRYVAADRFGKRWDLRLATKSWATLTPDAALLSDRYKSSVRKERGAERDARVRAVHQAIAVSDVNALAATTLEADFGMTHRLVLDRNTRVLFVCAGDQGARPTVLPFSEYGNRAATALVHAWEHRGR</sequence>